<evidence type="ECO:0000313" key="2">
    <source>
        <dbReference type="Proteomes" id="UP000276133"/>
    </source>
</evidence>
<sequence length="80" mass="9458">MNQRSVLIEPINLFFLSKHTIYNHITVRLKIVSKFKNILFFYKFNTQGSSFNHLSSRLARKSSLKNRLGYNYLLRFSSVA</sequence>
<keyword evidence="2" id="KW-1185">Reference proteome</keyword>
<dbReference type="Proteomes" id="UP000276133">
    <property type="component" value="Unassembled WGS sequence"/>
</dbReference>
<reference evidence="1 2" key="1">
    <citation type="journal article" date="2018" name="Sci. Rep.">
        <title>Genomic signatures of local adaptation to the degree of environmental predictability in rotifers.</title>
        <authorList>
            <person name="Franch-Gras L."/>
            <person name="Hahn C."/>
            <person name="Garcia-Roger E.M."/>
            <person name="Carmona M.J."/>
            <person name="Serra M."/>
            <person name="Gomez A."/>
        </authorList>
    </citation>
    <scope>NUCLEOTIDE SEQUENCE [LARGE SCALE GENOMIC DNA]</scope>
    <source>
        <strain evidence="1">HYR1</strain>
    </source>
</reference>
<proteinExistence type="predicted"/>
<dbReference type="AlphaFoldDB" id="A0A3M7QFZ8"/>
<evidence type="ECO:0000313" key="1">
    <source>
        <dbReference type="EMBL" id="RNA10367.1"/>
    </source>
</evidence>
<dbReference type="EMBL" id="REGN01006228">
    <property type="protein sequence ID" value="RNA10367.1"/>
    <property type="molecule type" value="Genomic_DNA"/>
</dbReference>
<organism evidence="1 2">
    <name type="scientific">Brachionus plicatilis</name>
    <name type="common">Marine rotifer</name>
    <name type="synonym">Brachionus muelleri</name>
    <dbReference type="NCBI Taxonomy" id="10195"/>
    <lineage>
        <taxon>Eukaryota</taxon>
        <taxon>Metazoa</taxon>
        <taxon>Spiralia</taxon>
        <taxon>Gnathifera</taxon>
        <taxon>Rotifera</taxon>
        <taxon>Eurotatoria</taxon>
        <taxon>Monogononta</taxon>
        <taxon>Pseudotrocha</taxon>
        <taxon>Ploima</taxon>
        <taxon>Brachionidae</taxon>
        <taxon>Brachionus</taxon>
    </lineage>
</organism>
<comment type="caution">
    <text evidence="1">The sequence shown here is derived from an EMBL/GenBank/DDBJ whole genome shotgun (WGS) entry which is preliminary data.</text>
</comment>
<name>A0A3M7QFZ8_BRAPC</name>
<protein>
    <submittedName>
        <fullName evidence="1">Uncharacterized protein</fullName>
    </submittedName>
</protein>
<gene>
    <name evidence="1" type="ORF">BpHYR1_020010</name>
</gene>
<accession>A0A3M7QFZ8</accession>